<keyword evidence="1" id="KW-0378">Hydrolase</keyword>
<evidence type="ECO:0000256" key="1">
    <source>
        <dbReference type="ARBA" id="ARBA00022801"/>
    </source>
</evidence>
<dbReference type="InterPro" id="IPR050593">
    <property type="entry name" value="LovG"/>
</dbReference>
<dbReference type="GO" id="GO:0005634">
    <property type="term" value="C:nucleus"/>
    <property type="evidence" value="ECO:0007669"/>
    <property type="project" value="TreeGrafter"/>
</dbReference>
<keyword evidence="4" id="KW-1185">Reference proteome</keyword>
<reference evidence="3" key="1">
    <citation type="submission" date="2020-05" db="EMBL/GenBank/DDBJ databases">
        <title>Phylogenomic resolution of chytrid fungi.</title>
        <authorList>
            <person name="Stajich J.E."/>
            <person name="Amses K."/>
            <person name="Simmons R."/>
            <person name="Seto K."/>
            <person name="Myers J."/>
            <person name="Bonds A."/>
            <person name="Quandt C.A."/>
            <person name="Barry K."/>
            <person name="Liu P."/>
            <person name="Grigoriev I."/>
            <person name="Longcore J.E."/>
            <person name="James T.Y."/>
        </authorList>
    </citation>
    <scope>NUCLEOTIDE SEQUENCE</scope>
    <source>
        <strain evidence="3">JEL0513</strain>
    </source>
</reference>
<protein>
    <recommendedName>
        <fullName evidence="2">Serine hydrolase domain-containing protein</fullName>
    </recommendedName>
</protein>
<dbReference type="AlphaFoldDB" id="A0AAD5T537"/>
<accession>A0AAD5T537</accession>
<gene>
    <name evidence="3" type="ORF">HK100_006668</name>
</gene>
<dbReference type="EMBL" id="JADGJH010000310">
    <property type="protein sequence ID" value="KAJ3131194.1"/>
    <property type="molecule type" value="Genomic_DNA"/>
</dbReference>
<dbReference type="InterPro" id="IPR005645">
    <property type="entry name" value="FSH-like_dom"/>
</dbReference>
<dbReference type="Pfam" id="PF03959">
    <property type="entry name" value="FSH1"/>
    <property type="match status" value="1"/>
</dbReference>
<evidence type="ECO:0000313" key="4">
    <source>
        <dbReference type="Proteomes" id="UP001211907"/>
    </source>
</evidence>
<dbReference type="PANTHER" id="PTHR48070:SF6">
    <property type="entry name" value="ESTERASE OVCA2"/>
    <property type="match status" value="1"/>
</dbReference>
<dbReference type="InterPro" id="IPR029058">
    <property type="entry name" value="AB_hydrolase_fold"/>
</dbReference>
<dbReference type="Gene3D" id="3.40.50.1820">
    <property type="entry name" value="alpha/beta hydrolase"/>
    <property type="match status" value="1"/>
</dbReference>
<comment type="caution">
    <text evidence="3">The sequence shown here is derived from an EMBL/GenBank/DDBJ whole genome shotgun (WGS) entry which is preliminary data.</text>
</comment>
<dbReference type="GO" id="GO:0005737">
    <property type="term" value="C:cytoplasm"/>
    <property type="evidence" value="ECO:0007669"/>
    <property type="project" value="TreeGrafter"/>
</dbReference>
<organism evidence="3 4">
    <name type="scientific">Physocladia obscura</name>
    <dbReference type="NCBI Taxonomy" id="109957"/>
    <lineage>
        <taxon>Eukaryota</taxon>
        <taxon>Fungi</taxon>
        <taxon>Fungi incertae sedis</taxon>
        <taxon>Chytridiomycota</taxon>
        <taxon>Chytridiomycota incertae sedis</taxon>
        <taxon>Chytridiomycetes</taxon>
        <taxon>Chytridiales</taxon>
        <taxon>Chytriomycetaceae</taxon>
        <taxon>Physocladia</taxon>
    </lineage>
</organism>
<dbReference type="Proteomes" id="UP001211907">
    <property type="component" value="Unassembled WGS sequence"/>
</dbReference>
<proteinExistence type="predicted"/>
<dbReference type="PANTHER" id="PTHR48070">
    <property type="entry name" value="ESTERASE OVCA2"/>
    <property type="match status" value="1"/>
</dbReference>
<sequence length="251" mass="27552">MDRCRILCLHGYAQNEQVFRKRSAVLRKDLEKIGVELVYATAPHTAPPPDQEADTMTEAERSLRHGVQKPEEVLRGWWLSNIDKTGQIGYAESIHSLKAIWAAQGPFDGILGFSQGAALAPLLVSELAFASKQSDFAASQFALPKFMIIVSGFISVAVKNLADANVPVADVSGVQDSILDAWPEGKIPISSMHVIGNGDVWVVPRESHALAARFVERSRLIVEHDGGHYIPTSAEMRLKFKEFVQAHIATQ</sequence>
<name>A0AAD5T537_9FUNG</name>
<evidence type="ECO:0000259" key="2">
    <source>
        <dbReference type="Pfam" id="PF03959"/>
    </source>
</evidence>
<evidence type="ECO:0000313" key="3">
    <source>
        <dbReference type="EMBL" id="KAJ3131194.1"/>
    </source>
</evidence>
<feature type="domain" description="Serine hydrolase" evidence="2">
    <location>
        <begin position="4"/>
        <end position="237"/>
    </location>
</feature>
<dbReference type="GO" id="GO:0016787">
    <property type="term" value="F:hydrolase activity"/>
    <property type="evidence" value="ECO:0007669"/>
    <property type="project" value="UniProtKB-KW"/>
</dbReference>
<dbReference type="SUPFAM" id="SSF53474">
    <property type="entry name" value="alpha/beta-Hydrolases"/>
    <property type="match status" value="1"/>
</dbReference>